<comment type="catalytic activity">
    <reaction evidence="11">
        <text>O-phospho-D-serine + H2O = D-serine + phosphate</text>
        <dbReference type="Rhea" id="RHEA:24873"/>
        <dbReference type="ChEBI" id="CHEBI:15377"/>
        <dbReference type="ChEBI" id="CHEBI:35247"/>
        <dbReference type="ChEBI" id="CHEBI:43474"/>
        <dbReference type="ChEBI" id="CHEBI:58680"/>
        <dbReference type="EC" id="3.1.3.3"/>
    </reaction>
</comment>
<comment type="catalytic activity">
    <reaction evidence="10">
        <text>O-phospho-L-serine + H2O = L-serine + phosphate</text>
        <dbReference type="Rhea" id="RHEA:21208"/>
        <dbReference type="ChEBI" id="CHEBI:15377"/>
        <dbReference type="ChEBI" id="CHEBI:33384"/>
        <dbReference type="ChEBI" id="CHEBI:43474"/>
        <dbReference type="ChEBI" id="CHEBI:57524"/>
        <dbReference type="EC" id="3.1.3.3"/>
    </reaction>
</comment>
<evidence type="ECO:0000256" key="1">
    <source>
        <dbReference type="ARBA" id="ARBA00001946"/>
    </source>
</evidence>
<keyword evidence="9" id="KW-0718">Serine biosynthesis</keyword>
<dbReference type="Proteomes" id="UP001157109">
    <property type="component" value="Unassembled WGS sequence"/>
</dbReference>
<protein>
    <recommendedName>
        <fullName evidence="4">phosphoserine phosphatase</fullName>
        <ecNumber evidence="4">3.1.3.3</ecNumber>
    </recommendedName>
</protein>
<evidence type="ECO:0000313" key="13">
    <source>
        <dbReference type="Proteomes" id="UP001157109"/>
    </source>
</evidence>
<reference evidence="13" key="1">
    <citation type="journal article" date="2019" name="Int. J. Syst. Evol. Microbiol.">
        <title>The Global Catalogue of Microorganisms (GCM) 10K type strain sequencing project: providing services to taxonomists for standard genome sequencing and annotation.</title>
        <authorList>
            <consortium name="The Broad Institute Genomics Platform"/>
            <consortium name="The Broad Institute Genome Sequencing Center for Infectious Disease"/>
            <person name="Wu L."/>
            <person name="Ma J."/>
        </authorList>
    </citation>
    <scope>NUCLEOTIDE SEQUENCE [LARGE SCALE GENOMIC DNA]</scope>
    <source>
        <strain evidence="13">NBRC 105830</strain>
    </source>
</reference>
<evidence type="ECO:0000256" key="11">
    <source>
        <dbReference type="ARBA" id="ARBA00048523"/>
    </source>
</evidence>
<dbReference type="InterPro" id="IPR036412">
    <property type="entry name" value="HAD-like_sf"/>
</dbReference>
<dbReference type="EC" id="3.1.3.3" evidence="4"/>
<evidence type="ECO:0000256" key="10">
    <source>
        <dbReference type="ARBA" id="ARBA00048138"/>
    </source>
</evidence>
<comment type="cofactor">
    <cofactor evidence="1">
        <name>Mg(2+)</name>
        <dbReference type="ChEBI" id="CHEBI:18420"/>
    </cofactor>
</comment>
<keyword evidence="7" id="KW-0378">Hydrolase</keyword>
<evidence type="ECO:0000256" key="7">
    <source>
        <dbReference type="ARBA" id="ARBA00022801"/>
    </source>
</evidence>
<accession>A0ABQ6HMY6</accession>
<evidence type="ECO:0000256" key="6">
    <source>
        <dbReference type="ARBA" id="ARBA00022723"/>
    </source>
</evidence>
<dbReference type="PANTHER" id="PTHR43344">
    <property type="entry name" value="PHOSPHOSERINE PHOSPHATASE"/>
    <property type="match status" value="1"/>
</dbReference>
<dbReference type="EMBL" id="BSUJ01000001">
    <property type="protein sequence ID" value="GMA19810.1"/>
    <property type="molecule type" value="Genomic_DNA"/>
</dbReference>
<evidence type="ECO:0000256" key="5">
    <source>
        <dbReference type="ARBA" id="ARBA00022605"/>
    </source>
</evidence>
<comment type="caution">
    <text evidence="12">The sequence shown here is derived from an EMBL/GenBank/DDBJ whole genome shotgun (WGS) entry which is preliminary data.</text>
</comment>
<comment type="similarity">
    <text evidence="3">Belongs to the HAD-like hydrolase superfamily. SerB family.</text>
</comment>
<dbReference type="Gene3D" id="3.40.50.1000">
    <property type="entry name" value="HAD superfamily/HAD-like"/>
    <property type="match status" value="1"/>
</dbReference>
<evidence type="ECO:0000256" key="8">
    <source>
        <dbReference type="ARBA" id="ARBA00022842"/>
    </source>
</evidence>
<evidence type="ECO:0000256" key="4">
    <source>
        <dbReference type="ARBA" id="ARBA00012640"/>
    </source>
</evidence>
<sequence length="120" mass="12644">MAPLAAELGIDHAHANRLEVVDGRLTGRVLGDVVDRAEKARALRRFAEAEGLPLSRTVAIGDGANDLDMLAVAGLGVAFNAKPTVRAQADTALNVPYLDAVLFLLGVTREEIEEADGATR</sequence>
<dbReference type="PANTHER" id="PTHR43344:SF2">
    <property type="entry name" value="PHOSPHOSERINE PHOSPHATASE"/>
    <property type="match status" value="1"/>
</dbReference>
<name>A0ABQ6HMY6_9MICO</name>
<dbReference type="InterPro" id="IPR023214">
    <property type="entry name" value="HAD_sf"/>
</dbReference>
<evidence type="ECO:0000256" key="9">
    <source>
        <dbReference type="ARBA" id="ARBA00023299"/>
    </source>
</evidence>
<keyword evidence="6" id="KW-0479">Metal-binding</keyword>
<dbReference type="SUPFAM" id="SSF56784">
    <property type="entry name" value="HAD-like"/>
    <property type="match status" value="1"/>
</dbReference>
<keyword evidence="8" id="KW-0460">Magnesium</keyword>
<proteinExistence type="inferred from homology"/>
<comment type="pathway">
    <text evidence="2">Amino-acid biosynthesis; L-serine biosynthesis; L-serine from 3-phospho-D-glycerate: step 3/3.</text>
</comment>
<evidence type="ECO:0000256" key="3">
    <source>
        <dbReference type="ARBA" id="ARBA00009184"/>
    </source>
</evidence>
<gene>
    <name evidence="12" type="ORF">GCM10025862_18310</name>
</gene>
<evidence type="ECO:0000256" key="2">
    <source>
        <dbReference type="ARBA" id="ARBA00005135"/>
    </source>
</evidence>
<dbReference type="InterPro" id="IPR050582">
    <property type="entry name" value="HAD-like_SerB"/>
</dbReference>
<evidence type="ECO:0000313" key="12">
    <source>
        <dbReference type="EMBL" id="GMA19810.1"/>
    </source>
</evidence>
<keyword evidence="13" id="KW-1185">Reference proteome</keyword>
<organism evidence="12 13">
    <name type="scientific">Arsenicicoccus piscis</name>
    <dbReference type="NCBI Taxonomy" id="673954"/>
    <lineage>
        <taxon>Bacteria</taxon>
        <taxon>Bacillati</taxon>
        <taxon>Actinomycetota</taxon>
        <taxon>Actinomycetes</taxon>
        <taxon>Micrococcales</taxon>
        <taxon>Intrasporangiaceae</taxon>
        <taxon>Arsenicicoccus</taxon>
    </lineage>
</organism>
<keyword evidence="5" id="KW-0028">Amino-acid biosynthesis</keyword>
<dbReference type="Pfam" id="PF12710">
    <property type="entry name" value="HAD"/>
    <property type="match status" value="1"/>
</dbReference>